<name>A0A9I9CZB4_CUCME</name>
<evidence type="ECO:0000313" key="1">
    <source>
        <dbReference type="EnsemblPlants" id="MELO3C010613.2.1"/>
    </source>
</evidence>
<organism evidence="1">
    <name type="scientific">Cucumis melo</name>
    <name type="common">Muskmelon</name>
    <dbReference type="NCBI Taxonomy" id="3656"/>
    <lineage>
        <taxon>Eukaryota</taxon>
        <taxon>Viridiplantae</taxon>
        <taxon>Streptophyta</taxon>
        <taxon>Embryophyta</taxon>
        <taxon>Tracheophyta</taxon>
        <taxon>Spermatophyta</taxon>
        <taxon>Magnoliopsida</taxon>
        <taxon>eudicotyledons</taxon>
        <taxon>Gunneridae</taxon>
        <taxon>Pentapetalae</taxon>
        <taxon>rosids</taxon>
        <taxon>fabids</taxon>
        <taxon>Cucurbitales</taxon>
        <taxon>Cucurbitaceae</taxon>
        <taxon>Benincaseae</taxon>
        <taxon>Cucumis</taxon>
    </lineage>
</organism>
<accession>A0A9I9CZB4</accession>
<dbReference type="Gramene" id="MELO3C010613.2.1">
    <property type="protein sequence ID" value="MELO3C010613.2.1"/>
    <property type="gene ID" value="MELO3C010613.2"/>
</dbReference>
<dbReference type="EnsemblPlants" id="MELO3C010613.2.1">
    <property type="protein sequence ID" value="MELO3C010613.2.1"/>
    <property type="gene ID" value="MELO3C010613.2"/>
</dbReference>
<reference evidence="1" key="1">
    <citation type="submission" date="2023-03" db="UniProtKB">
        <authorList>
            <consortium name="EnsemblPlants"/>
        </authorList>
    </citation>
    <scope>IDENTIFICATION</scope>
</reference>
<dbReference type="AlphaFoldDB" id="A0A9I9CZB4"/>
<protein>
    <submittedName>
        <fullName evidence="1">Uncharacterized protein</fullName>
    </submittedName>
</protein>
<proteinExistence type="predicted"/>
<sequence>MTTGWRPKMTTGWRPKMTTGWRRKKASLEANEGVVGGGRRRRAEEGVLENGKAEEVRKLWRIYWRGRKSRRRMEEEKFAPGLFLKQG</sequence>